<dbReference type="EMBL" id="ABVL01000018">
    <property type="protein sequence ID" value="EDY17590.1"/>
    <property type="molecule type" value="Genomic_DNA"/>
</dbReference>
<evidence type="ECO:0000313" key="3">
    <source>
        <dbReference type="Proteomes" id="UP000005824"/>
    </source>
</evidence>
<proteinExistence type="predicted"/>
<keyword evidence="3" id="KW-1185">Reference proteome</keyword>
<evidence type="ECO:0000256" key="1">
    <source>
        <dbReference type="SAM" id="MobiDB-lite"/>
    </source>
</evidence>
<comment type="caution">
    <text evidence="2">The sequence shown here is derived from an EMBL/GenBank/DDBJ whole genome shotgun (WGS) entry which is preliminary data.</text>
</comment>
<gene>
    <name evidence="2" type="ORF">CfE428DRAFT_4888</name>
</gene>
<dbReference type="Proteomes" id="UP000005824">
    <property type="component" value="Unassembled WGS sequence"/>
</dbReference>
<feature type="compositionally biased region" description="Polar residues" evidence="1">
    <location>
        <begin position="31"/>
        <end position="49"/>
    </location>
</feature>
<reference evidence="2 3" key="1">
    <citation type="journal article" date="2011" name="J. Bacteriol.">
        <title>Genome sequence of Chthoniobacter flavus Ellin428, an aerobic heterotrophic soil bacterium.</title>
        <authorList>
            <person name="Kant R."/>
            <person name="van Passel M.W."/>
            <person name="Palva A."/>
            <person name="Lucas S."/>
            <person name="Lapidus A."/>
            <person name="Glavina Del Rio T."/>
            <person name="Dalin E."/>
            <person name="Tice H."/>
            <person name="Bruce D."/>
            <person name="Goodwin L."/>
            <person name="Pitluck S."/>
            <person name="Larimer F.W."/>
            <person name="Land M.L."/>
            <person name="Hauser L."/>
            <person name="Sangwan P."/>
            <person name="de Vos W.M."/>
            <person name="Janssen P.H."/>
            <person name="Smidt H."/>
        </authorList>
    </citation>
    <scope>NUCLEOTIDE SEQUENCE [LARGE SCALE GENOMIC DNA]</scope>
    <source>
        <strain evidence="2 3">Ellin428</strain>
    </source>
</reference>
<accession>B4D7H3</accession>
<dbReference type="AlphaFoldDB" id="B4D7H3"/>
<sequence>MGEESLFDAGILPEGVDESENALGANEIQDAAQQSIRQDVGGTVTSPIP</sequence>
<evidence type="ECO:0000313" key="2">
    <source>
        <dbReference type="EMBL" id="EDY17590.1"/>
    </source>
</evidence>
<dbReference type="InParanoid" id="B4D7H3"/>
<name>B4D7H3_9BACT</name>
<feature type="region of interest" description="Disordered" evidence="1">
    <location>
        <begin position="1"/>
        <end position="49"/>
    </location>
</feature>
<protein>
    <submittedName>
        <fullName evidence="2">Uncharacterized protein</fullName>
    </submittedName>
</protein>
<organism evidence="2 3">
    <name type="scientific">Chthoniobacter flavus Ellin428</name>
    <dbReference type="NCBI Taxonomy" id="497964"/>
    <lineage>
        <taxon>Bacteria</taxon>
        <taxon>Pseudomonadati</taxon>
        <taxon>Verrucomicrobiota</taxon>
        <taxon>Spartobacteria</taxon>
        <taxon>Chthoniobacterales</taxon>
        <taxon>Chthoniobacteraceae</taxon>
        <taxon>Chthoniobacter</taxon>
    </lineage>
</organism>